<dbReference type="EMBL" id="MGJD01000019">
    <property type="protein sequence ID" value="OGN00565.1"/>
    <property type="molecule type" value="Genomic_DNA"/>
</dbReference>
<evidence type="ECO:0000313" key="1">
    <source>
        <dbReference type="EMBL" id="OGN00565.1"/>
    </source>
</evidence>
<reference evidence="1 2" key="1">
    <citation type="journal article" date="2016" name="Nat. Commun.">
        <title>Thousands of microbial genomes shed light on interconnected biogeochemical processes in an aquifer system.</title>
        <authorList>
            <person name="Anantharaman K."/>
            <person name="Brown C.T."/>
            <person name="Hug L.A."/>
            <person name="Sharon I."/>
            <person name="Castelle C.J."/>
            <person name="Probst A.J."/>
            <person name="Thomas B.C."/>
            <person name="Singh A."/>
            <person name="Wilkins M.J."/>
            <person name="Karaoz U."/>
            <person name="Brodie E.L."/>
            <person name="Williams K.H."/>
            <person name="Hubbard S.S."/>
            <person name="Banfield J.F."/>
        </authorList>
    </citation>
    <scope>NUCLEOTIDE SEQUENCE [LARGE SCALE GENOMIC DNA]</scope>
</reference>
<accession>A0A1F8EI89</accession>
<protein>
    <submittedName>
        <fullName evidence="1">Uncharacterized protein</fullName>
    </submittedName>
</protein>
<organism evidence="1 2">
    <name type="scientific">Candidatus Yanofskybacteria bacterium RIFCSPHIGHO2_01_FULL_41_53</name>
    <dbReference type="NCBI Taxonomy" id="1802663"/>
    <lineage>
        <taxon>Bacteria</taxon>
        <taxon>Candidatus Yanofskyibacteriota</taxon>
    </lineage>
</organism>
<dbReference type="AlphaFoldDB" id="A0A1F8EI89"/>
<proteinExistence type="predicted"/>
<name>A0A1F8EI89_9BACT</name>
<sequence length="93" mass="10598">MINFAKCPKCDELISNVHYESHTPNPHVGYRGSRSFTAVAHPCGHALGAVPVTWEIRLEELDKSNKELHKKIDELARVIFDIASFVKNNWKLK</sequence>
<comment type="caution">
    <text evidence="1">The sequence shown here is derived from an EMBL/GenBank/DDBJ whole genome shotgun (WGS) entry which is preliminary data.</text>
</comment>
<dbReference type="Proteomes" id="UP000177117">
    <property type="component" value="Unassembled WGS sequence"/>
</dbReference>
<gene>
    <name evidence="1" type="ORF">A2650_03105</name>
</gene>
<evidence type="ECO:0000313" key="2">
    <source>
        <dbReference type="Proteomes" id="UP000177117"/>
    </source>
</evidence>